<comment type="caution">
    <text evidence="1">The sequence shown here is derived from an EMBL/GenBank/DDBJ whole genome shotgun (WGS) entry which is preliminary data.</text>
</comment>
<dbReference type="Proteomes" id="UP000233440">
    <property type="component" value="Unassembled WGS sequence"/>
</dbReference>
<dbReference type="InterPro" id="IPR050194">
    <property type="entry name" value="Glycosyltransferase_grp1"/>
</dbReference>
<protein>
    <submittedName>
        <fullName evidence="1">Teichuronic acid biosynthesis glycosyltransferase tuaH</fullName>
    </submittedName>
</protein>
<dbReference type="AlphaFoldDB" id="A0A2N3LJ08"/>
<accession>A0A2N3LJ08</accession>
<gene>
    <name evidence="1" type="ORF">CWO92_12940</name>
</gene>
<dbReference type="GO" id="GO:0016757">
    <property type="term" value="F:glycosyltransferase activity"/>
    <property type="evidence" value="ECO:0007669"/>
    <property type="project" value="TreeGrafter"/>
</dbReference>
<keyword evidence="1" id="KW-0808">Transferase</keyword>
<dbReference type="NCBIfam" id="NF047676">
    <property type="entry name" value="TeichurnBiosyTuaH"/>
    <property type="match status" value="1"/>
</dbReference>
<dbReference type="PANTHER" id="PTHR45947">
    <property type="entry name" value="SULFOQUINOVOSYL TRANSFERASE SQD2"/>
    <property type="match status" value="1"/>
</dbReference>
<keyword evidence="2" id="KW-1185">Reference proteome</keyword>
<dbReference type="SUPFAM" id="SSF53756">
    <property type="entry name" value="UDP-Glycosyltransferase/glycogen phosphorylase"/>
    <property type="match status" value="1"/>
</dbReference>
<dbReference type="RefSeq" id="WP_101354636.1">
    <property type="nucleotide sequence ID" value="NZ_PIQO01000009.1"/>
</dbReference>
<sequence length="388" mass="45853">MEPMKNIHIIVAAGEWETDHLRYRRHRFAEFLSHQPDTQEIIWVCPTPRKVDTNFQKLSNNITQYLIQDILPHKLFRFGRYIDSFYKAKMRQLVLYLEQYHRNYQIYLWYTFPGFPLLSDIFSWNKVVYDCSDLWTAPISGKSSLTSVFRQKLISKAENRIIQKADTVYCTSDYLRSRIVEKRQIHENVYTLENGVEFELFASEQDKMEKILPADFDGTVLGYIGGIKPKLDFELIQKVARKRRDWLILFVGPDGTNSDSEFKQVIKEENVVWIDSVPPTDVPKYMNLIDIGIMPYKPSQYNQAVFPLKLFEFLASGKPVIGVHLPSTKKYTQKFVYHLLEKDNPEEFIQVCEQLEKNKRQETNVRLRKQLAKTKDWNSVFENMICSM</sequence>
<proteinExistence type="predicted"/>
<reference evidence="1 2" key="1">
    <citation type="submission" date="2017-11" db="EMBL/GenBank/DDBJ databases">
        <title>Bacillus camelliae sp. nov., isolated from pu'er tea.</title>
        <authorList>
            <person name="Niu L."/>
        </authorList>
    </citation>
    <scope>NUCLEOTIDE SEQUENCE [LARGE SCALE GENOMIC DNA]</scope>
    <source>
        <strain evidence="1 2">7578-1</strain>
    </source>
</reference>
<dbReference type="EMBL" id="PIQO01000009">
    <property type="protein sequence ID" value="PKR84612.1"/>
    <property type="molecule type" value="Genomic_DNA"/>
</dbReference>
<evidence type="ECO:0000313" key="1">
    <source>
        <dbReference type="EMBL" id="PKR84612.1"/>
    </source>
</evidence>
<dbReference type="Gene3D" id="3.40.50.2000">
    <property type="entry name" value="Glycogen Phosphorylase B"/>
    <property type="match status" value="2"/>
</dbReference>
<dbReference type="Pfam" id="PF13692">
    <property type="entry name" value="Glyco_trans_1_4"/>
    <property type="match status" value="1"/>
</dbReference>
<name>A0A2N3LJ08_9BACI</name>
<organism evidence="1 2">
    <name type="scientific">Heyndrickxia camelliae</name>
    <dbReference type="NCBI Taxonomy" id="1707093"/>
    <lineage>
        <taxon>Bacteria</taxon>
        <taxon>Bacillati</taxon>
        <taxon>Bacillota</taxon>
        <taxon>Bacilli</taxon>
        <taxon>Bacillales</taxon>
        <taxon>Bacillaceae</taxon>
        <taxon>Heyndrickxia</taxon>
    </lineage>
</organism>
<dbReference type="OrthoDB" id="9816564at2"/>
<dbReference type="PANTHER" id="PTHR45947:SF3">
    <property type="entry name" value="SULFOQUINOVOSYL TRANSFERASE SQD2"/>
    <property type="match status" value="1"/>
</dbReference>
<evidence type="ECO:0000313" key="2">
    <source>
        <dbReference type="Proteomes" id="UP000233440"/>
    </source>
</evidence>